<dbReference type="InterPro" id="IPR036097">
    <property type="entry name" value="HisK_dim/P_sf"/>
</dbReference>
<dbReference type="PANTHER" id="PTHR45339">
    <property type="entry name" value="HYBRID SIGNAL TRANSDUCTION HISTIDINE KINASE J"/>
    <property type="match status" value="1"/>
</dbReference>
<dbReference type="Gene3D" id="1.10.287.130">
    <property type="match status" value="1"/>
</dbReference>
<dbReference type="KEGG" id="bsan:CHH28_11175"/>
<feature type="domain" description="Histidine kinase" evidence="19">
    <location>
        <begin position="300"/>
        <end position="521"/>
    </location>
</feature>
<comment type="caution">
    <text evidence="16">Lacks conserved residue(s) required for the propagation of feature annotation.</text>
</comment>
<keyword evidence="13" id="KW-0902">Two-component regulatory system</keyword>
<dbReference type="SUPFAM" id="SSF47384">
    <property type="entry name" value="Homodimeric domain of signal transducing histidine kinase"/>
    <property type="match status" value="1"/>
</dbReference>
<comment type="catalytic activity">
    <reaction evidence="1">
        <text>ATP + protein L-histidine = ADP + protein N-phospho-L-histidine.</text>
        <dbReference type="EC" id="2.7.13.3"/>
    </reaction>
</comment>
<keyword evidence="8 18" id="KW-0812">Transmembrane</keyword>
<dbReference type="GO" id="GO:0000155">
    <property type="term" value="F:phosphorelay sensor kinase activity"/>
    <property type="evidence" value="ECO:0007669"/>
    <property type="project" value="InterPro"/>
</dbReference>
<feature type="domain" description="Response regulatory" evidence="20">
    <location>
        <begin position="535"/>
        <end position="644"/>
    </location>
</feature>
<dbReference type="Pfam" id="PF01627">
    <property type="entry name" value="Hpt"/>
    <property type="match status" value="1"/>
</dbReference>
<evidence type="ECO:0000259" key="19">
    <source>
        <dbReference type="PROSITE" id="PS50109"/>
    </source>
</evidence>
<evidence type="ECO:0000256" key="16">
    <source>
        <dbReference type="PROSITE-ProRule" id="PRU00169"/>
    </source>
</evidence>
<dbReference type="Proteomes" id="UP000202440">
    <property type="component" value="Chromosome"/>
</dbReference>
<dbReference type="CDD" id="cd16922">
    <property type="entry name" value="HATPase_EvgS-ArcB-TorS-like"/>
    <property type="match status" value="1"/>
</dbReference>
<dbReference type="InterPro" id="IPR036890">
    <property type="entry name" value="HATPase_C_sf"/>
</dbReference>
<dbReference type="OrthoDB" id="9797243at2"/>
<dbReference type="GO" id="GO:0005524">
    <property type="term" value="F:ATP binding"/>
    <property type="evidence" value="ECO:0007669"/>
    <property type="project" value="UniProtKB-KW"/>
</dbReference>
<dbReference type="Pfam" id="PF00672">
    <property type="entry name" value="HAMP"/>
    <property type="match status" value="1"/>
</dbReference>
<proteinExistence type="predicted"/>
<dbReference type="InterPro" id="IPR001789">
    <property type="entry name" value="Sig_transdc_resp-reg_receiver"/>
</dbReference>
<dbReference type="PROSITE" id="PS50109">
    <property type="entry name" value="HIS_KIN"/>
    <property type="match status" value="1"/>
</dbReference>
<dbReference type="Gene3D" id="1.20.120.160">
    <property type="entry name" value="HPT domain"/>
    <property type="match status" value="1"/>
</dbReference>
<evidence type="ECO:0000256" key="12">
    <source>
        <dbReference type="ARBA" id="ARBA00022989"/>
    </source>
</evidence>
<dbReference type="SUPFAM" id="SSF55874">
    <property type="entry name" value="ATPase domain of HSP90 chaperone/DNA topoisomerase II/histidine kinase"/>
    <property type="match status" value="1"/>
</dbReference>
<feature type="domain" description="HPt" evidence="22">
    <location>
        <begin position="819"/>
        <end position="912"/>
    </location>
</feature>
<dbReference type="InterPro" id="IPR003594">
    <property type="entry name" value="HATPase_dom"/>
</dbReference>
<keyword evidence="14 18" id="KW-0472">Membrane</keyword>
<evidence type="ECO:0000313" key="23">
    <source>
        <dbReference type="EMBL" id="ASP39205.1"/>
    </source>
</evidence>
<dbReference type="InterPro" id="IPR008207">
    <property type="entry name" value="Sig_transdc_His_kin_Hpt_dom"/>
</dbReference>
<name>A0A222FJH6_9GAMM</name>
<dbReference type="PROSITE" id="PS50894">
    <property type="entry name" value="HPT"/>
    <property type="match status" value="1"/>
</dbReference>
<evidence type="ECO:0000256" key="13">
    <source>
        <dbReference type="ARBA" id="ARBA00023012"/>
    </source>
</evidence>
<dbReference type="CDD" id="cd00088">
    <property type="entry name" value="HPT"/>
    <property type="match status" value="1"/>
</dbReference>
<dbReference type="SMART" id="SM00388">
    <property type="entry name" value="HisKA"/>
    <property type="match status" value="1"/>
</dbReference>
<evidence type="ECO:0000256" key="6">
    <source>
        <dbReference type="ARBA" id="ARBA00022553"/>
    </source>
</evidence>
<dbReference type="SMART" id="SM00448">
    <property type="entry name" value="REC"/>
    <property type="match status" value="2"/>
</dbReference>
<feature type="transmembrane region" description="Helical" evidence="18">
    <location>
        <begin position="12"/>
        <end position="31"/>
    </location>
</feature>
<dbReference type="Pfam" id="PF09984">
    <property type="entry name" value="sCache_4"/>
    <property type="match status" value="1"/>
</dbReference>
<dbReference type="InterPro" id="IPR005467">
    <property type="entry name" value="His_kinase_dom"/>
</dbReference>
<evidence type="ECO:0000256" key="7">
    <source>
        <dbReference type="ARBA" id="ARBA00022679"/>
    </source>
</evidence>
<dbReference type="CDD" id="cd17546">
    <property type="entry name" value="REC_hyHK_CKI1_RcsC-like"/>
    <property type="match status" value="1"/>
</dbReference>
<dbReference type="InterPro" id="IPR019247">
    <property type="entry name" value="Histidine_kinase_BarA_N"/>
</dbReference>
<evidence type="ECO:0000256" key="14">
    <source>
        <dbReference type="ARBA" id="ARBA00023136"/>
    </source>
</evidence>
<dbReference type="InterPro" id="IPR004358">
    <property type="entry name" value="Sig_transdc_His_kin-like_C"/>
</dbReference>
<keyword evidence="17" id="KW-0175">Coiled coil</keyword>
<evidence type="ECO:0000313" key="24">
    <source>
        <dbReference type="Proteomes" id="UP000202440"/>
    </source>
</evidence>
<dbReference type="Pfam" id="PF02518">
    <property type="entry name" value="HATPase_c"/>
    <property type="match status" value="1"/>
</dbReference>
<dbReference type="Pfam" id="PF00072">
    <property type="entry name" value="Response_reg"/>
    <property type="match status" value="1"/>
</dbReference>
<feature type="domain" description="Response regulatory" evidence="20">
    <location>
        <begin position="670"/>
        <end position="786"/>
    </location>
</feature>
<dbReference type="Gene3D" id="3.30.565.10">
    <property type="entry name" value="Histidine kinase-like ATPase, C-terminal domain"/>
    <property type="match status" value="1"/>
</dbReference>
<feature type="transmembrane region" description="Helical" evidence="18">
    <location>
        <begin position="178"/>
        <end position="197"/>
    </location>
</feature>
<keyword evidence="11" id="KW-0067">ATP-binding</keyword>
<dbReference type="Gene3D" id="3.30.450.20">
    <property type="entry name" value="PAS domain"/>
    <property type="match status" value="1"/>
</dbReference>
<keyword evidence="6 16" id="KW-0597">Phosphoprotein</keyword>
<dbReference type="Pfam" id="PF00512">
    <property type="entry name" value="HisKA"/>
    <property type="match status" value="1"/>
</dbReference>
<evidence type="ECO:0000256" key="8">
    <source>
        <dbReference type="ARBA" id="ARBA00022692"/>
    </source>
</evidence>
<evidence type="ECO:0000256" key="9">
    <source>
        <dbReference type="ARBA" id="ARBA00022741"/>
    </source>
</evidence>
<evidence type="ECO:0000259" key="21">
    <source>
        <dbReference type="PROSITE" id="PS50885"/>
    </source>
</evidence>
<keyword evidence="7" id="KW-0808">Transferase</keyword>
<dbReference type="GO" id="GO:0005886">
    <property type="term" value="C:plasma membrane"/>
    <property type="evidence" value="ECO:0007669"/>
    <property type="project" value="UniProtKB-SubCell"/>
</dbReference>
<evidence type="ECO:0000256" key="17">
    <source>
        <dbReference type="SAM" id="Coils"/>
    </source>
</evidence>
<dbReference type="SUPFAM" id="SSF52172">
    <property type="entry name" value="CheY-like"/>
    <property type="match status" value="2"/>
</dbReference>
<gene>
    <name evidence="23" type="ORF">CHH28_11175</name>
</gene>
<keyword evidence="24" id="KW-1185">Reference proteome</keyword>
<evidence type="ECO:0000256" key="2">
    <source>
        <dbReference type="ARBA" id="ARBA00004429"/>
    </source>
</evidence>
<feature type="domain" description="HAMP" evidence="21">
    <location>
        <begin position="201"/>
        <end position="253"/>
    </location>
</feature>
<evidence type="ECO:0000256" key="5">
    <source>
        <dbReference type="ARBA" id="ARBA00022519"/>
    </source>
</evidence>
<dbReference type="InterPro" id="IPR036641">
    <property type="entry name" value="HPT_dom_sf"/>
</dbReference>
<dbReference type="PROSITE" id="PS50885">
    <property type="entry name" value="HAMP"/>
    <property type="match status" value="1"/>
</dbReference>
<dbReference type="InterPro" id="IPR003660">
    <property type="entry name" value="HAMP_dom"/>
</dbReference>
<keyword evidence="4" id="KW-1003">Cell membrane</keyword>
<feature type="modified residue" description="4-aspartylphosphate" evidence="16">
    <location>
        <position position="719"/>
    </location>
</feature>
<dbReference type="SMART" id="SM00387">
    <property type="entry name" value="HATPase_c"/>
    <property type="match status" value="1"/>
</dbReference>
<dbReference type="EC" id="2.7.13.3" evidence="3"/>
<evidence type="ECO:0000259" key="20">
    <source>
        <dbReference type="PROSITE" id="PS50110"/>
    </source>
</evidence>
<feature type="modified residue" description="Phosphohistidine" evidence="15">
    <location>
        <position position="858"/>
    </location>
</feature>
<accession>A0A222FJH6</accession>
<dbReference type="InterPro" id="IPR003661">
    <property type="entry name" value="HisK_dim/P_dom"/>
</dbReference>
<dbReference type="AlphaFoldDB" id="A0A222FJH6"/>
<dbReference type="SUPFAM" id="SSF47226">
    <property type="entry name" value="Histidine-containing phosphotransfer domain, HPT domain"/>
    <property type="match status" value="1"/>
</dbReference>
<dbReference type="EMBL" id="CP022530">
    <property type="protein sequence ID" value="ASP39205.1"/>
    <property type="molecule type" value="Genomic_DNA"/>
</dbReference>
<evidence type="ECO:0000256" key="3">
    <source>
        <dbReference type="ARBA" id="ARBA00012438"/>
    </source>
</evidence>
<dbReference type="PROSITE" id="PS50110">
    <property type="entry name" value="RESPONSE_REGULATORY"/>
    <property type="match status" value="2"/>
</dbReference>
<dbReference type="Gene3D" id="3.40.50.2300">
    <property type="match status" value="1"/>
</dbReference>
<dbReference type="CDD" id="cd00082">
    <property type="entry name" value="HisKA"/>
    <property type="match status" value="1"/>
</dbReference>
<evidence type="ECO:0000256" key="4">
    <source>
        <dbReference type="ARBA" id="ARBA00022475"/>
    </source>
</evidence>
<dbReference type="Gene3D" id="6.10.340.10">
    <property type="match status" value="1"/>
</dbReference>
<evidence type="ECO:0000259" key="22">
    <source>
        <dbReference type="PROSITE" id="PS50894"/>
    </source>
</evidence>
<dbReference type="RefSeq" id="WP_094060385.1">
    <property type="nucleotide sequence ID" value="NZ_CP022530.1"/>
</dbReference>
<organism evidence="23 24">
    <name type="scientific">Bacterioplanes sanyensis</name>
    <dbReference type="NCBI Taxonomy" id="1249553"/>
    <lineage>
        <taxon>Bacteria</taxon>
        <taxon>Pseudomonadati</taxon>
        <taxon>Pseudomonadota</taxon>
        <taxon>Gammaproteobacteria</taxon>
        <taxon>Oceanospirillales</taxon>
        <taxon>Oceanospirillaceae</taxon>
        <taxon>Bacterioplanes</taxon>
    </lineage>
</organism>
<dbReference type="SMART" id="SM00304">
    <property type="entry name" value="HAMP"/>
    <property type="match status" value="1"/>
</dbReference>
<reference evidence="23 24" key="1">
    <citation type="submission" date="2017-07" db="EMBL/GenBank/DDBJ databases">
        <title>Annotated genome sequence of Bacterioplanes sanyensis isolated from Red Sea.</title>
        <authorList>
            <person name="Rehman Z.U."/>
        </authorList>
    </citation>
    <scope>NUCLEOTIDE SEQUENCE [LARGE SCALE GENOMIC DNA]</scope>
    <source>
        <strain evidence="23 24">NV9</strain>
    </source>
</reference>
<dbReference type="PRINTS" id="PR00344">
    <property type="entry name" value="BCTRLSENSOR"/>
</dbReference>
<keyword evidence="9" id="KW-0547">Nucleotide-binding</keyword>
<evidence type="ECO:0000256" key="11">
    <source>
        <dbReference type="ARBA" id="ARBA00022840"/>
    </source>
</evidence>
<dbReference type="FunFam" id="3.30.565.10:FF:000010">
    <property type="entry name" value="Sensor histidine kinase RcsC"/>
    <property type="match status" value="1"/>
</dbReference>
<feature type="coiled-coil region" evidence="17">
    <location>
        <begin position="252"/>
        <end position="283"/>
    </location>
</feature>
<evidence type="ECO:0000256" key="10">
    <source>
        <dbReference type="ARBA" id="ARBA00022777"/>
    </source>
</evidence>
<evidence type="ECO:0000256" key="1">
    <source>
        <dbReference type="ARBA" id="ARBA00000085"/>
    </source>
</evidence>
<sequence length="931" mass="102727">MKKWSVQNQILLLAMLPGIVVSLLLGGFFVLDRSHALSDLLEQRALAIAKQLAPTCEYGVMTGNTGILQNIANSMLEERDVRAVSIYNQDVQMLAHAGPKMLTERMGATELSSDQLQLLRTDGSIRVRAPVYAEHLVIAEQVSDQFFAESDSAPPQLLGWAELELSTTNTRLEQYQHLATALAIIVGSLFFCLLMAVRISRQVSAPLAHIVESIGKLEDGHLDTRIHIEDGGEYQLLSSGVNSLASALQRAHVEHQQTLEQTTRDLQETLDELEVRNHELAIDRSRALETSRVKSEFLANVSHEIRTPLNGIMGFSDVLGRTPLTPHQQDFLHTIQRSSKDLMRIIDDILDISKITAGKLALEREPFTLRDVIDDVFTMLAPQAHSKQLELHHLLYSDVPVCLCGDALRLKQILTNLVNNAIKFTEHGHVTLQVSLISREQDRATLQFIVQDTGIGMDEQQTSRLFQAFSQADSSTARKFGGTGLGLIIARALVEAMHGDIQVHSEPGNGTTFTFSVDLELADEPFSEAFDRTPHVALYEPHNLSRMNLSNLLQQWQMAVIDIAQPSELTQWLTSPSHPVDAIIVSLEGDTSQYDFSHSKTPVIVLSHSFQASALESLEALGAYIALTNPFSHRKLKAALDAAIHGDIQEKSDDTPSQSLPAPGNVPVPTVLAVDDNDANLKLVITLLQELGVKAIAATSGHAAIEQCLQHTVDMVFMDIQMPGMNGLEASQAIRKLPGKARLPIIALTAHAMADEKEALLKAGLNDYQTKPISQQQLADSIQQWTRYSSAYQSAPTGDAPRADCVMDVATALQVTSNRPHLAEEMFDMLLDSLPKDRAAIVEQWELEDYDGLLAAVHRLHGATRYCGVPCLRQALDEFETALKGRVVHTFPQHMKHCMQQVDSLLQWADSNDWRAMLGVTPVAEPETLDK</sequence>
<dbReference type="InterPro" id="IPR011006">
    <property type="entry name" value="CheY-like_superfamily"/>
</dbReference>
<dbReference type="PANTHER" id="PTHR45339:SF1">
    <property type="entry name" value="HYBRID SIGNAL TRANSDUCTION HISTIDINE KINASE J"/>
    <property type="match status" value="1"/>
</dbReference>
<evidence type="ECO:0000256" key="15">
    <source>
        <dbReference type="PROSITE-ProRule" id="PRU00110"/>
    </source>
</evidence>
<comment type="subcellular location">
    <subcellularLocation>
        <location evidence="2">Cell inner membrane</location>
        <topology evidence="2">Multi-pass membrane protein</topology>
    </subcellularLocation>
</comment>
<keyword evidence="12 18" id="KW-1133">Transmembrane helix</keyword>
<keyword evidence="10 23" id="KW-0418">Kinase</keyword>
<dbReference type="FunFam" id="1.10.287.130:FF:000004">
    <property type="entry name" value="Ethylene receptor 1"/>
    <property type="match status" value="1"/>
</dbReference>
<protein>
    <recommendedName>
        <fullName evidence="3">histidine kinase</fullName>
        <ecNumber evidence="3">2.7.13.3</ecNumber>
    </recommendedName>
</protein>
<keyword evidence="5" id="KW-0997">Cell inner membrane</keyword>
<evidence type="ECO:0000256" key="18">
    <source>
        <dbReference type="SAM" id="Phobius"/>
    </source>
</evidence>